<evidence type="ECO:0000256" key="3">
    <source>
        <dbReference type="ARBA" id="ARBA00022741"/>
    </source>
</evidence>
<dbReference type="GO" id="GO:0005524">
    <property type="term" value="F:ATP binding"/>
    <property type="evidence" value="ECO:0007669"/>
    <property type="project" value="UniProtKB-UniRule"/>
</dbReference>
<dbReference type="GO" id="GO:0000407">
    <property type="term" value="C:phagophore assembly site"/>
    <property type="evidence" value="ECO:0007669"/>
    <property type="project" value="TreeGrafter"/>
</dbReference>
<dbReference type="GO" id="GO:0005829">
    <property type="term" value="C:cytosol"/>
    <property type="evidence" value="ECO:0007669"/>
    <property type="project" value="TreeGrafter"/>
</dbReference>
<feature type="domain" description="Protein kinase" evidence="8">
    <location>
        <begin position="242"/>
        <end position="488"/>
    </location>
</feature>
<keyword evidence="3 6" id="KW-0547">Nucleotide-binding</keyword>
<dbReference type="AlphaFoldDB" id="A0AAW0C7X7"/>
<dbReference type="InterPro" id="IPR000719">
    <property type="entry name" value="Prot_kinase_dom"/>
</dbReference>
<dbReference type="EMBL" id="JAYKXP010000055">
    <property type="protein sequence ID" value="KAK7034775.1"/>
    <property type="molecule type" value="Genomic_DNA"/>
</dbReference>
<reference evidence="9 10" key="1">
    <citation type="submission" date="2024-01" db="EMBL/GenBank/DDBJ databases">
        <title>A draft genome for a cacao thread blight-causing isolate of Paramarasmius palmivorus.</title>
        <authorList>
            <person name="Baruah I.K."/>
            <person name="Bukari Y."/>
            <person name="Amoako-Attah I."/>
            <person name="Meinhardt L.W."/>
            <person name="Bailey B.A."/>
            <person name="Cohen S.P."/>
        </authorList>
    </citation>
    <scope>NUCLEOTIDE SEQUENCE [LARGE SCALE GENOMIC DNA]</scope>
    <source>
        <strain evidence="9 10">GH-12</strain>
    </source>
</reference>
<dbReference type="GO" id="GO:0000045">
    <property type="term" value="P:autophagosome assembly"/>
    <property type="evidence" value="ECO:0007669"/>
    <property type="project" value="TreeGrafter"/>
</dbReference>
<feature type="compositionally biased region" description="Basic and acidic residues" evidence="7">
    <location>
        <begin position="171"/>
        <end position="181"/>
    </location>
</feature>
<feature type="compositionally biased region" description="Basic and acidic residues" evidence="7">
    <location>
        <begin position="204"/>
        <end position="219"/>
    </location>
</feature>
<organism evidence="9 10">
    <name type="scientific">Paramarasmius palmivorus</name>
    <dbReference type="NCBI Taxonomy" id="297713"/>
    <lineage>
        <taxon>Eukaryota</taxon>
        <taxon>Fungi</taxon>
        <taxon>Dikarya</taxon>
        <taxon>Basidiomycota</taxon>
        <taxon>Agaricomycotina</taxon>
        <taxon>Agaricomycetes</taxon>
        <taxon>Agaricomycetidae</taxon>
        <taxon>Agaricales</taxon>
        <taxon>Marasmiineae</taxon>
        <taxon>Marasmiaceae</taxon>
        <taxon>Paramarasmius</taxon>
    </lineage>
</organism>
<evidence type="ECO:0000256" key="5">
    <source>
        <dbReference type="ARBA" id="ARBA00022840"/>
    </source>
</evidence>
<dbReference type="GO" id="GO:0010506">
    <property type="term" value="P:regulation of autophagy"/>
    <property type="evidence" value="ECO:0007669"/>
    <property type="project" value="InterPro"/>
</dbReference>
<dbReference type="PANTHER" id="PTHR24348">
    <property type="entry name" value="SERINE/THREONINE-PROTEIN KINASE UNC-51-RELATED"/>
    <property type="match status" value="1"/>
</dbReference>
<evidence type="ECO:0000313" key="9">
    <source>
        <dbReference type="EMBL" id="KAK7034775.1"/>
    </source>
</evidence>
<keyword evidence="5 6" id="KW-0067">ATP-binding</keyword>
<protein>
    <recommendedName>
        <fullName evidence="1">non-specific serine/threonine protein kinase</fullName>
        <ecNumber evidence="1">2.7.11.1</ecNumber>
    </recommendedName>
</protein>
<dbReference type="GO" id="GO:0004674">
    <property type="term" value="F:protein serine/threonine kinase activity"/>
    <property type="evidence" value="ECO:0007669"/>
    <property type="project" value="UniProtKB-EC"/>
</dbReference>
<dbReference type="Proteomes" id="UP001383192">
    <property type="component" value="Unassembled WGS sequence"/>
</dbReference>
<keyword evidence="2" id="KW-0808">Transferase</keyword>
<keyword evidence="4" id="KW-0418">Kinase</keyword>
<name>A0AAW0C7X7_9AGAR</name>
<accession>A0AAW0C7X7</accession>
<feature type="compositionally biased region" description="Low complexity" evidence="7">
    <location>
        <begin position="72"/>
        <end position="93"/>
    </location>
</feature>
<feature type="compositionally biased region" description="Polar residues" evidence="7">
    <location>
        <begin position="101"/>
        <end position="122"/>
    </location>
</feature>
<dbReference type="GO" id="GO:0016020">
    <property type="term" value="C:membrane"/>
    <property type="evidence" value="ECO:0007669"/>
    <property type="project" value="TreeGrafter"/>
</dbReference>
<evidence type="ECO:0000313" key="10">
    <source>
        <dbReference type="Proteomes" id="UP001383192"/>
    </source>
</evidence>
<dbReference type="Gene3D" id="1.10.510.10">
    <property type="entry name" value="Transferase(Phosphotransferase) domain 1"/>
    <property type="match status" value="2"/>
</dbReference>
<feature type="compositionally biased region" description="Pro residues" evidence="7">
    <location>
        <begin position="23"/>
        <end position="32"/>
    </location>
</feature>
<evidence type="ECO:0000256" key="2">
    <source>
        <dbReference type="ARBA" id="ARBA00022679"/>
    </source>
</evidence>
<evidence type="ECO:0000256" key="4">
    <source>
        <dbReference type="ARBA" id="ARBA00022777"/>
    </source>
</evidence>
<gene>
    <name evidence="9" type="ORF">VNI00_012182</name>
</gene>
<feature type="binding site" evidence="6">
    <location>
        <position position="273"/>
    </location>
    <ligand>
        <name>ATP</name>
        <dbReference type="ChEBI" id="CHEBI:30616"/>
    </ligand>
</feature>
<feature type="region of interest" description="Disordered" evidence="7">
    <location>
        <begin position="1"/>
        <end position="235"/>
    </location>
</feature>
<dbReference type="Pfam" id="PF00069">
    <property type="entry name" value="Pkinase"/>
    <property type="match status" value="2"/>
</dbReference>
<dbReference type="EC" id="2.7.11.1" evidence="1"/>
<feature type="compositionally biased region" description="Low complexity" evidence="7">
    <location>
        <begin position="130"/>
        <end position="161"/>
    </location>
</feature>
<dbReference type="InterPro" id="IPR045269">
    <property type="entry name" value="Atg1-like"/>
</dbReference>
<evidence type="ECO:0000259" key="8">
    <source>
        <dbReference type="PROSITE" id="PS50011"/>
    </source>
</evidence>
<dbReference type="InterPro" id="IPR017441">
    <property type="entry name" value="Protein_kinase_ATP_BS"/>
</dbReference>
<comment type="caution">
    <text evidence="9">The sequence shown here is derived from an EMBL/GenBank/DDBJ whole genome shotgun (WGS) entry which is preliminary data.</text>
</comment>
<evidence type="ECO:0000256" key="1">
    <source>
        <dbReference type="ARBA" id="ARBA00012513"/>
    </source>
</evidence>
<dbReference type="PANTHER" id="PTHR24348:SF22">
    <property type="entry name" value="NON-SPECIFIC SERINE_THREONINE PROTEIN KINASE"/>
    <property type="match status" value="1"/>
</dbReference>
<dbReference type="InterPro" id="IPR011009">
    <property type="entry name" value="Kinase-like_dom_sf"/>
</dbReference>
<evidence type="ECO:0000256" key="7">
    <source>
        <dbReference type="SAM" id="MobiDB-lite"/>
    </source>
</evidence>
<dbReference type="PROSITE" id="PS00107">
    <property type="entry name" value="PROTEIN_KINASE_ATP"/>
    <property type="match status" value="1"/>
</dbReference>
<dbReference type="CDD" id="cd13994">
    <property type="entry name" value="STKc_HAL4_like"/>
    <property type="match status" value="1"/>
</dbReference>
<dbReference type="PROSITE" id="PS50011">
    <property type="entry name" value="PROTEIN_KINASE_DOM"/>
    <property type="match status" value="1"/>
</dbReference>
<proteinExistence type="predicted"/>
<dbReference type="SMART" id="SM00220">
    <property type="entry name" value="S_TKc"/>
    <property type="match status" value="1"/>
</dbReference>
<evidence type="ECO:0000256" key="6">
    <source>
        <dbReference type="PROSITE-ProRule" id="PRU10141"/>
    </source>
</evidence>
<dbReference type="GO" id="GO:0005776">
    <property type="term" value="C:autophagosome"/>
    <property type="evidence" value="ECO:0007669"/>
    <property type="project" value="TreeGrafter"/>
</dbReference>
<sequence>MPPPTTTDDAQPEGEGPEEPPHAPHIPLPPPDSNTFDKQPGHTYGSLKKLVEDERPSPNSSLPKPTAVHIKPPSMSSSKTANSSSSPPSSPTFSDRDWPSAPSTRPNSQAPSRAPSMSSGVSGNKLLPMTPAAVPKAKPTSTTTTAKDTASTDLSASTTTVRPKPASVHSTDGESKHKFNLKDLLGATPKLGRRSSQRSTGSSRKSDTESIDGDRDIKAPKSKGARSTAGESTGSLSQKYGVCQKVAIGKGATSVVRLAHKWDRSEEKLYAVKEFRKRRKNESEKDYIKKLTAEFCISSTLHHVNIVETVDLVQDESQHWCEVMEFCPGGDLYAAIKKGGMSPSEGYQTRELFFDTKGHLKIGDYGASTVYRLPWEQTIHMSTGLCGSEPYIAPEQFLGKPYDARLVDIWACGIVYYCLHFSELPWRAAQSSDNLYAAYASSCTTPNSQPQTINNLSPRKCRALIRKMLEPNPKERATVEEVMKDPWMKEIKICWEQDKPEHVHVHAASLAAQMGKELGRDRD</sequence>
<dbReference type="SUPFAM" id="SSF56112">
    <property type="entry name" value="Protein kinase-like (PK-like)"/>
    <property type="match status" value="1"/>
</dbReference>
<keyword evidence="10" id="KW-1185">Reference proteome</keyword>